<evidence type="ECO:0000313" key="2">
    <source>
        <dbReference type="Proteomes" id="UP001222325"/>
    </source>
</evidence>
<dbReference type="SUPFAM" id="SSF54695">
    <property type="entry name" value="POZ domain"/>
    <property type="match status" value="1"/>
</dbReference>
<dbReference type="Gene3D" id="3.30.710.10">
    <property type="entry name" value="Potassium Channel Kv1.1, Chain A"/>
    <property type="match status" value="1"/>
</dbReference>
<dbReference type="InterPro" id="IPR011333">
    <property type="entry name" value="SKP1/BTB/POZ_sf"/>
</dbReference>
<name>A0AAD6UF61_9AGAR</name>
<dbReference type="AlphaFoldDB" id="A0AAD6UF61"/>
<comment type="caution">
    <text evidence="1">The sequence shown here is derived from an EMBL/GenBank/DDBJ whole genome shotgun (WGS) entry which is preliminary data.</text>
</comment>
<sequence length="213" mass="23689">MTAPFTSMQAPQISERFCSSNADITIVSSDGVYFKVYRKNLEVHSDIFSDADAATLPDDGALVPLSEPAAVLELLFQYMRRQLPPDLQDVDFATCAALAEAAEKYWVYSALSACREKMKCALSHIALGGRCGQTDFFHREAVKEHPLEILEYAVRHGHEDLAAEAARNSVGLDALAAMECLSPDTFKAWVSTLRVPFLRRDTRLTHRPVDRLP</sequence>
<organism evidence="1 2">
    <name type="scientific">Mycena belliarum</name>
    <dbReference type="NCBI Taxonomy" id="1033014"/>
    <lineage>
        <taxon>Eukaryota</taxon>
        <taxon>Fungi</taxon>
        <taxon>Dikarya</taxon>
        <taxon>Basidiomycota</taxon>
        <taxon>Agaricomycotina</taxon>
        <taxon>Agaricomycetes</taxon>
        <taxon>Agaricomycetidae</taxon>
        <taxon>Agaricales</taxon>
        <taxon>Marasmiineae</taxon>
        <taxon>Mycenaceae</taxon>
        <taxon>Mycena</taxon>
    </lineage>
</organism>
<gene>
    <name evidence="1" type="ORF">B0H15DRAFT_541327</name>
</gene>
<accession>A0AAD6UF61</accession>
<dbReference type="EMBL" id="JARJCN010000007">
    <property type="protein sequence ID" value="KAJ7099257.1"/>
    <property type="molecule type" value="Genomic_DNA"/>
</dbReference>
<dbReference type="Proteomes" id="UP001222325">
    <property type="component" value="Unassembled WGS sequence"/>
</dbReference>
<protein>
    <recommendedName>
        <fullName evidence="3">BTB domain-containing protein</fullName>
    </recommendedName>
</protein>
<proteinExistence type="predicted"/>
<evidence type="ECO:0008006" key="3">
    <source>
        <dbReference type="Google" id="ProtNLM"/>
    </source>
</evidence>
<evidence type="ECO:0000313" key="1">
    <source>
        <dbReference type="EMBL" id="KAJ7099257.1"/>
    </source>
</evidence>
<keyword evidence="2" id="KW-1185">Reference proteome</keyword>
<reference evidence="1" key="1">
    <citation type="submission" date="2023-03" db="EMBL/GenBank/DDBJ databases">
        <title>Massive genome expansion in bonnet fungi (Mycena s.s.) driven by repeated elements and novel gene families across ecological guilds.</title>
        <authorList>
            <consortium name="Lawrence Berkeley National Laboratory"/>
            <person name="Harder C.B."/>
            <person name="Miyauchi S."/>
            <person name="Viragh M."/>
            <person name="Kuo A."/>
            <person name="Thoen E."/>
            <person name="Andreopoulos B."/>
            <person name="Lu D."/>
            <person name="Skrede I."/>
            <person name="Drula E."/>
            <person name="Henrissat B."/>
            <person name="Morin E."/>
            <person name="Kohler A."/>
            <person name="Barry K."/>
            <person name="LaButti K."/>
            <person name="Morin E."/>
            <person name="Salamov A."/>
            <person name="Lipzen A."/>
            <person name="Mereny Z."/>
            <person name="Hegedus B."/>
            <person name="Baldrian P."/>
            <person name="Stursova M."/>
            <person name="Weitz H."/>
            <person name="Taylor A."/>
            <person name="Grigoriev I.V."/>
            <person name="Nagy L.G."/>
            <person name="Martin F."/>
            <person name="Kauserud H."/>
        </authorList>
    </citation>
    <scope>NUCLEOTIDE SEQUENCE</scope>
    <source>
        <strain evidence="1">CBHHK173m</strain>
    </source>
</reference>